<evidence type="ECO:0000313" key="3">
    <source>
        <dbReference type="Proteomes" id="UP000092164"/>
    </source>
</evidence>
<feature type="transmembrane region" description="Helical" evidence="1">
    <location>
        <begin position="145"/>
        <end position="164"/>
    </location>
</feature>
<dbReference type="KEGG" id="mart:BTR34_14810"/>
<dbReference type="STRING" id="1836467.BTR34_14810"/>
<dbReference type="EMBL" id="LZFP01000003">
    <property type="protein sequence ID" value="OBR41284.1"/>
    <property type="molecule type" value="Genomic_DNA"/>
</dbReference>
<comment type="caution">
    <text evidence="2">The sequence shown here is derived from an EMBL/GenBank/DDBJ whole genome shotgun (WGS) entry which is preliminary data.</text>
</comment>
<dbReference type="RefSeq" id="WP_068482453.1">
    <property type="nucleotide sequence ID" value="NZ_CP018760.1"/>
</dbReference>
<dbReference type="InterPro" id="IPR051533">
    <property type="entry name" value="WaaL-like"/>
</dbReference>
<accession>A0A1B7ZD61</accession>
<evidence type="ECO:0000313" key="2">
    <source>
        <dbReference type="EMBL" id="OBR41284.1"/>
    </source>
</evidence>
<organism evidence="2 3">
    <name type="scientific">Maribacter hydrothermalis</name>
    <dbReference type="NCBI Taxonomy" id="1836467"/>
    <lineage>
        <taxon>Bacteria</taxon>
        <taxon>Pseudomonadati</taxon>
        <taxon>Bacteroidota</taxon>
        <taxon>Flavobacteriia</taxon>
        <taxon>Flavobacteriales</taxon>
        <taxon>Flavobacteriaceae</taxon>
        <taxon>Maribacter</taxon>
    </lineage>
</organism>
<dbReference type="GO" id="GO:0016020">
    <property type="term" value="C:membrane"/>
    <property type="evidence" value="ECO:0007669"/>
    <property type="project" value="UniProtKB-SubCell"/>
</dbReference>
<reference evidence="3" key="1">
    <citation type="submission" date="2016-06" db="EMBL/GenBank/DDBJ databases">
        <authorList>
            <person name="Zhan P."/>
        </authorList>
    </citation>
    <scope>NUCLEOTIDE SEQUENCE [LARGE SCALE GENOMIC DNA]</scope>
    <source>
        <strain evidence="3">T28</strain>
    </source>
</reference>
<feature type="transmembrane region" description="Helical" evidence="1">
    <location>
        <begin position="359"/>
        <end position="379"/>
    </location>
</feature>
<keyword evidence="1" id="KW-0472">Membrane</keyword>
<proteinExistence type="predicted"/>
<feature type="transmembrane region" description="Helical" evidence="1">
    <location>
        <begin position="220"/>
        <end position="238"/>
    </location>
</feature>
<sequence length="395" mass="45720">MKNWLLLILVFFYLINPNKDGYIFGYLILFFLVLHPKKTILKLDSLGYILLIFSIAYAIFYSFSADILVQNIFIYGMFPLTFYLLGIYLFNEKKELFSNTRGLILIALVFSVTALFSTYNSILENGYNILNRNVNNIWTGLEENATYTGGFLLLNMCLPGILIVSWKKIKILRKLILISLYIITLFAVLRLGSRTQLVISIFSILAAILYLVARQSTRKNFTFFVILIIIGNITFGYLNVDKDSEFISAYTDRMESKKYGTNTAGGRTERWEKSIEMLFDKPLGWNLDEFGYSHNLWLDVLRVAGIIPFILLIIFSVQSIKMLVKNLRFNKNIDPFMATLAIYILAFYLLFFVEPIFEGYFEVFVLHCFYLGLLTSFSINNHPLPLKSRNSDNIK</sequence>
<feature type="transmembrane region" description="Helical" evidence="1">
    <location>
        <begin position="195"/>
        <end position="213"/>
    </location>
</feature>
<keyword evidence="1" id="KW-1133">Transmembrane helix</keyword>
<evidence type="ECO:0000256" key="1">
    <source>
        <dbReference type="SAM" id="Phobius"/>
    </source>
</evidence>
<dbReference type="PANTHER" id="PTHR37422">
    <property type="entry name" value="TEICHURONIC ACID BIOSYNTHESIS PROTEIN TUAE"/>
    <property type="match status" value="1"/>
</dbReference>
<feature type="transmembrane region" description="Helical" evidence="1">
    <location>
        <begin position="69"/>
        <end position="90"/>
    </location>
</feature>
<keyword evidence="3" id="KW-1185">Reference proteome</keyword>
<dbReference type="AlphaFoldDB" id="A0A1B7ZD61"/>
<feature type="transmembrane region" description="Helical" evidence="1">
    <location>
        <begin position="6"/>
        <end position="34"/>
    </location>
</feature>
<keyword evidence="1" id="KW-0812">Transmembrane</keyword>
<feature type="transmembrane region" description="Helical" evidence="1">
    <location>
        <begin position="171"/>
        <end position="189"/>
    </location>
</feature>
<feature type="transmembrane region" description="Helical" evidence="1">
    <location>
        <begin position="102"/>
        <end position="122"/>
    </location>
</feature>
<name>A0A1B7ZD61_9FLAO</name>
<dbReference type="Proteomes" id="UP000092164">
    <property type="component" value="Unassembled WGS sequence"/>
</dbReference>
<feature type="transmembrane region" description="Helical" evidence="1">
    <location>
        <begin position="300"/>
        <end position="324"/>
    </location>
</feature>
<feature type="transmembrane region" description="Helical" evidence="1">
    <location>
        <begin position="46"/>
        <end position="63"/>
    </location>
</feature>
<protein>
    <recommendedName>
        <fullName evidence="4">O-antigen ligase</fullName>
    </recommendedName>
</protein>
<gene>
    <name evidence="2" type="ORF">A9200_13285</name>
</gene>
<feature type="transmembrane region" description="Helical" evidence="1">
    <location>
        <begin position="336"/>
        <end position="353"/>
    </location>
</feature>
<dbReference type="PANTHER" id="PTHR37422:SF17">
    <property type="entry name" value="O-ANTIGEN LIGASE"/>
    <property type="match status" value="1"/>
</dbReference>
<dbReference type="OrthoDB" id="1175925at2"/>
<evidence type="ECO:0008006" key="4">
    <source>
        <dbReference type="Google" id="ProtNLM"/>
    </source>
</evidence>